<evidence type="ECO:0000256" key="3">
    <source>
        <dbReference type="ARBA" id="ARBA00022692"/>
    </source>
</evidence>
<dbReference type="EMBL" id="JANQDX010000019">
    <property type="protein sequence ID" value="KAL0903865.1"/>
    <property type="molecule type" value="Genomic_DNA"/>
</dbReference>
<reference evidence="10 11" key="1">
    <citation type="journal article" date="2024" name="Plant Biotechnol. J.">
        <title>Dendrobium thyrsiflorum genome and its molecular insights into genes involved in important horticultural traits.</title>
        <authorList>
            <person name="Chen B."/>
            <person name="Wang J.Y."/>
            <person name="Zheng P.J."/>
            <person name="Li K.L."/>
            <person name="Liang Y.M."/>
            <person name="Chen X.F."/>
            <person name="Zhang C."/>
            <person name="Zhao X."/>
            <person name="He X."/>
            <person name="Zhang G.Q."/>
            <person name="Liu Z.J."/>
            <person name="Xu Q."/>
        </authorList>
    </citation>
    <scope>NUCLEOTIDE SEQUENCE [LARGE SCALE GENOMIC DNA]</scope>
    <source>
        <strain evidence="10">GZMU011</strain>
    </source>
</reference>
<dbReference type="Pfam" id="PF00560">
    <property type="entry name" value="LRR_1"/>
    <property type="match status" value="5"/>
</dbReference>
<dbReference type="InterPro" id="IPR003591">
    <property type="entry name" value="Leu-rich_rpt_typical-subtyp"/>
</dbReference>
<dbReference type="AlphaFoldDB" id="A0ABD0TW78"/>
<evidence type="ECO:0000256" key="1">
    <source>
        <dbReference type="ARBA" id="ARBA00004167"/>
    </source>
</evidence>
<dbReference type="InterPro" id="IPR001611">
    <property type="entry name" value="Leu-rich_rpt"/>
</dbReference>
<dbReference type="PANTHER" id="PTHR27000:SF777">
    <property type="entry name" value="PROTEIN KINASE DOMAIN-CONTAINING PROTEIN"/>
    <property type="match status" value="1"/>
</dbReference>
<keyword evidence="7" id="KW-0472">Membrane</keyword>
<keyword evidence="5" id="KW-0677">Repeat</keyword>
<dbReference type="InterPro" id="IPR032675">
    <property type="entry name" value="LRR_dom_sf"/>
</dbReference>
<evidence type="ECO:0000256" key="6">
    <source>
        <dbReference type="ARBA" id="ARBA00022989"/>
    </source>
</evidence>
<keyword evidence="6" id="KW-1133">Transmembrane helix</keyword>
<keyword evidence="9" id="KW-0325">Glycoprotein</keyword>
<accession>A0ABD0TW78</accession>
<comment type="caution">
    <text evidence="10">The sequence shown here is derived from an EMBL/GenBank/DDBJ whole genome shotgun (WGS) entry which is preliminary data.</text>
</comment>
<evidence type="ECO:0000313" key="11">
    <source>
        <dbReference type="Proteomes" id="UP001552299"/>
    </source>
</evidence>
<name>A0ABD0TW78_DENTH</name>
<protein>
    <submittedName>
        <fullName evidence="10">Uncharacterized protein</fullName>
    </submittedName>
</protein>
<dbReference type="Gene3D" id="3.80.10.10">
    <property type="entry name" value="Ribonuclease Inhibitor"/>
    <property type="match status" value="3"/>
</dbReference>
<dbReference type="Gene3D" id="1.10.510.10">
    <property type="entry name" value="Transferase(Phosphotransferase) domain 1"/>
    <property type="match status" value="1"/>
</dbReference>
<keyword evidence="3" id="KW-0812">Transmembrane</keyword>
<gene>
    <name evidence="10" type="ORF">M5K25_025921</name>
</gene>
<evidence type="ECO:0000256" key="9">
    <source>
        <dbReference type="ARBA" id="ARBA00023180"/>
    </source>
</evidence>
<sequence>MNLQALALSGSISSSIGNLTFLQRLHLSENLLYVHIPKEFGMLSNLLHLNLSFNLFEGLIPHTLSLEYNLLQGTIPEEIGILHKLKFLNLADNQIIGPVPNSLGNLSSLQIFSISENQFGGSIPTILSKNNFVGHVPQFFESLINLTELYLVFNNLPSSLELLRGLQKLDLSHNKLIGEIPTYLTNFSLEYLNLSFNLLEGEVPTIGIFSNASAFSVFGNKQLCGGIPELHLPTCFNQLTRKARSKLAVVILVVKYGMANQVSTRGDVYSFGILLLEIVTGRRPIDENFIESHGIQKYVQTTLPEQVMSIIDPKMFSLQGDEEVGNEIQHINNIRKHELECIIAMLNIGLLCSKELPLKRIQIGEASNELHAIKDIFSKAEQAQHN</sequence>
<dbReference type="GO" id="GO:0016020">
    <property type="term" value="C:membrane"/>
    <property type="evidence" value="ECO:0007669"/>
    <property type="project" value="UniProtKB-SubCell"/>
</dbReference>
<evidence type="ECO:0000313" key="10">
    <source>
        <dbReference type="EMBL" id="KAL0903865.1"/>
    </source>
</evidence>
<evidence type="ECO:0000256" key="8">
    <source>
        <dbReference type="ARBA" id="ARBA00023170"/>
    </source>
</evidence>
<dbReference type="InterPro" id="IPR011009">
    <property type="entry name" value="Kinase-like_dom_sf"/>
</dbReference>
<keyword evidence="11" id="KW-1185">Reference proteome</keyword>
<keyword evidence="8" id="KW-0675">Receptor</keyword>
<evidence type="ECO:0000256" key="4">
    <source>
        <dbReference type="ARBA" id="ARBA00022729"/>
    </source>
</evidence>
<dbReference type="SUPFAM" id="SSF52058">
    <property type="entry name" value="L domain-like"/>
    <property type="match status" value="1"/>
</dbReference>
<dbReference type="Proteomes" id="UP001552299">
    <property type="component" value="Unassembled WGS sequence"/>
</dbReference>
<evidence type="ECO:0000256" key="2">
    <source>
        <dbReference type="ARBA" id="ARBA00022614"/>
    </source>
</evidence>
<keyword evidence="4" id="KW-0732">Signal</keyword>
<evidence type="ECO:0000256" key="7">
    <source>
        <dbReference type="ARBA" id="ARBA00023136"/>
    </source>
</evidence>
<dbReference type="PANTHER" id="PTHR27000">
    <property type="entry name" value="LEUCINE-RICH REPEAT RECEPTOR-LIKE PROTEIN KINASE FAMILY PROTEIN-RELATED"/>
    <property type="match status" value="1"/>
</dbReference>
<dbReference type="SUPFAM" id="SSF56112">
    <property type="entry name" value="Protein kinase-like (PK-like)"/>
    <property type="match status" value="1"/>
</dbReference>
<comment type="subcellular location">
    <subcellularLocation>
        <location evidence="1">Membrane</location>
        <topology evidence="1">Single-pass membrane protein</topology>
    </subcellularLocation>
</comment>
<keyword evidence="2" id="KW-0433">Leucine-rich repeat</keyword>
<dbReference type="SMART" id="SM00369">
    <property type="entry name" value="LRR_TYP"/>
    <property type="match status" value="4"/>
</dbReference>
<organism evidence="10 11">
    <name type="scientific">Dendrobium thyrsiflorum</name>
    <name type="common">Pinecone-like raceme dendrobium</name>
    <name type="synonym">Orchid</name>
    <dbReference type="NCBI Taxonomy" id="117978"/>
    <lineage>
        <taxon>Eukaryota</taxon>
        <taxon>Viridiplantae</taxon>
        <taxon>Streptophyta</taxon>
        <taxon>Embryophyta</taxon>
        <taxon>Tracheophyta</taxon>
        <taxon>Spermatophyta</taxon>
        <taxon>Magnoliopsida</taxon>
        <taxon>Liliopsida</taxon>
        <taxon>Asparagales</taxon>
        <taxon>Orchidaceae</taxon>
        <taxon>Epidendroideae</taxon>
        <taxon>Malaxideae</taxon>
        <taxon>Dendrobiinae</taxon>
        <taxon>Dendrobium</taxon>
    </lineage>
</organism>
<proteinExistence type="predicted"/>
<evidence type="ECO:0000256" key="5">
    <source>
        <dbReference type="ARBA" id="ARBA00022737"/>
    </source>
</evidence>